<feature type="compositionally biased region" description="Polar residues" evidence="1">
    <location>
        <begin position="1"/>
        <end position="19"/>
    </location>
</feature>
<dbReference type="EMBL" id="JABXXO010000012">
    <property type="protein sequence ID" value="KAF7762708.1"/>
    <property type="molecule type" value="Genomic_DNA"/>
</dbReference>
<dbReference type="AlphaFoldDB" id="A0A8H7C625"/>
<gene>
    <name evidence="2" type="ORF">Agabi119p4_9301</name>
</gene>
<evidence type="ECO:0000313" key="3">
    <source>
        <dbReference type="Proteomes" id="UP000629468"/>
    </source>
</evidence>
<sequence>MTCSESPQTSPPLTKSASMSKKKKDRKRLKKDRSGGDDDDESAMFESAPSTPVMTPCASTASPLDSFIKAKQDKKRNHGQTILSDEEVESPLALAKKDHEPATPEPSVSPPVIPTPPTKPKSTTAITVSVQDPKVSEAEDEVDKPSFTADMDLSFLTFTGGALKSNTGLRPTPKSSPPSSYQHDRRKDIAFVGGRKNDRKKKAICEGINFVLKDDGPKVTWDDFKDVTGNTNPWYILNPQPQYFNTT</sequence>
<name>A0A8H7C625_AGABI</name>
<feature type="compositionally biased region" description="Polar residues" evidence="1">
    <location>
        <begin position="48"/>
        <end position="63"/>
    </location>
</feature>
<evidence type="ECO:0000313" key="2">
    <source>
        <dbReference type="EMBL" id="KAF7762708.1"/>
    </source>
</evidence>
<proteinExistence type="predicted"/>
<feature type="compositionally biased region" description="Basic residues" evidence="1">
    <location>
        <begin position="20"/>
        <end position="31"/>
    </location>
</feature>
<organism evidence="2 3">
    <name type="scientific">Agaricus bisporus var. burnettii</name>
    <dbReference type="NCBI Taxonomy" id="192524"/>
    <lineage>
        <taxon>Eukaryota</taxon>
        <taxon>Fungi</taxon>
        <taxon>Dikarya</taxon>
        <taxon>Basidiomycota</taxon>
        <taxon>Agaricomycotina</taxon>
        <taxon>Agaricomycetes</taxon>
        <taxon>Agaricomycetidae</taxon>
        <taxon>Agaricales</taxon>
        <taxon>Agaricineae</taxon>
        <taxon>Agaricaceae</taxon>
        <taxon>Agaricus</taxon>
    </lineage>
</organism>
<dbReference type="Proteomes" id="UP000629468">
    <property type="component" value="Unassembled WGS sequence"/>
</dbReference>
<reference evidence="2 3" key="1">
    <citation type="journal article" name="Sci. Rep.">
        <title>Telomere-to-telomere assembled and centromere annotated genomes of the two main subspecies of the button mushroom Agaricus bisporus reveal especially polymorphic chromosome ends.</title>
        <authorList>
            <person name="Sonnenberg A.S.M."/>
            <person name="Sedaghat-Telgerd N."/>
            <person name="Lavrijssen B."/>
            <person name="Ohm R.A."/>
            <person name="Hendrickx P.M."/>
            <person name="Scholtmeijer K."/>
            <person name="Baars J.J.P."/>
            <person name="van Peer A."/>
        </authorList>
    </citation>
    <scope>NUCLEOTIDE SEQUENCE [LARGE SCALE GENOMIC DNA]</scope>
    <source>
        <strain evidence="2 3">H119_p4</strain>
    </source>
</reference>
<feature type="compositionally biased region" description="Pro residues" evidence="1">
    <location>
        <begin position="103"/>
        <end position="119"/>
    </location>
</feature>
<feature type="region of interest" description="Disordered" evidence="1">
    <location>
        <begin position="1"/>
        <end position="146"/>
    </location>
</feature>
<feature type="region of interest" description="Disordered" evidence="1">
    <location>
        <begin position="162"/>
        <end position="196"/>
    </location>
</feature>
<accession>A0A8H7C625</accession>
<protein>
    <submittedName>
        <fullName evidence="2">Uncharacterized protein</fullName>
    </submittedName>
</protein>
<comment type="caution">
    <text evidence="2">The sequence shown here is derived from an EMBL/GenBank/DDBJ whole genome shotgun (WGS) entry which is preliminary data.</text>
</comment>
<evidence type="ECO:0000256" key="1">
    <source>
        <dbReference type="SAM" id="MobiDB-lite"/>
    </source>
</evidence>